<evidence type="ECO:0000313" key="1">
    <source>
        <dbReference type="EMBL" id="VDK82445.1"/>
    </source>
</evidence>
<dbReference type="WBParaSite" id="nOo.2.0.1.t06451-RA">
    <property type="protein sequence ID" value="nOo.2.0.1.t06451-RA"/>
    <property type="gene ID" value="nOo.2.0.1.g06451"/>
</dbReference>
<dbReference type="Proteomes" id="UP000271087">
    <property type="component" value="Unassembled WGS sequence"/>
</dbReference>
<reference evidence="3" key="1">
    <citation type="submission" date="2016-06" db="UniProtKB">
        <authorList>
            <consortium name="WormBaseParasite"/>
        </authorList>
    </citation>
    <scope>IDENTIFICATION</scope>
</reference>
<sequence>MKLIANSTPISVLPSISLSFSFAKALKMSECMRITDYTCGNVHNESKTILLMHNHYLYTSDYRTHQDNV</sequence>
<evidence type="ECO:0000313" key="3">
    <source>
        <dbReference type="WBParaSite" id="nOo.2.0.1.t06451-RA"/>
    </source>
</evidence>
<accession>A0A182EEE6</accession>
<protein>
    <submittedName>
        <fullName evidence="3">Secreted protein</fullName>
    </submittedName>
</protein>
<evidence type="ECO:0000313" key="2">
    <source>
        <dbReference type="Proteomes" id="UP000271087"/>
    </source>
</evidence>
<name>A0A182EEE6_ONCOC</name>
<dbReference type="AlphaFoldDB" id="A0A182EEE6"/>
<proteinExistence type="predicted"/>
<gene>
    <name evidence="1" type="ORF">NOO_LOCUS6451</name>
</gene>
<dbReference type="EMBL" id="UYRW01002006">
    <property type="protein sequence ID" value="VDK82445.1"/>
    <property type="molecule type" value="Genomic_DNA"/>
</dbReference>
<reference evidence="1 2" key="2">
    <citation type="submission" date="2018-08" db="EMBL/GenBank/DDBJ databases">
        <authorList>
            <person name="Laetsch R D."/>
            <person name="Stevens L."/>
            <person name="Kumar S."/>
            <person name="Blaxter L. M."/>
        </authorList>
    </citation>
    <scope>NUCLEOTIDE SEQUENCE [LARGE SCALE GENOMIC DNA]</scope>
</reference>
<organism evidence="3">
    <name type="scientific">Onchocerca ochengi</name>
    <name type="common">Filarial nematode worm</name>
    <dbReference type="NCBI Taxonomy" id="42157"/>
    <lineage>
        <taxon>Eukaryota</taxon>
        <taxon>Metazoa</taxon>
        <taxon>Ecdysozoa</taxon>
        <taxon>Nematoda</taxon>
        <taxon>Chromadorea</taxon>
        <taxon>Rhabditida</taxon>
        <taxon>Spirurina</taxon>
        <taxon>Spiruromorpha</taxon>
        <taxon>Filarioidea</taxon>
        <taxon>Onchocercidae</taxon>
        <taxon>Onchocerca</taxon>
    </lineage>
</organism>
<keyword evidence="2" id="KW-1185">Reference proteome</keyword>